<dbReference type="InterPro" id="IPR000719">
    <property type="entry name" value="Prot_kinase_dom"/>
</dbReference>
<dbReference type="InterPro" id="IPR011009">
    <property type="entry name" value="Kinase-like_dom_sf"/>
</dbReference>
<accession>A0A1H3TA43</accession>
<evidence type="ECO:0000256" key="7">
    <source>
        <dbReference type="PROSITE-ProRule" id="PRU10141"/>
    </source>
</evidence>
<dbReference type="Proteomes" id="UP000199632">
    <property type="component" value="Unassembled WGS sequence"/>
</dbReference>
<evidence type="ECO:0000256" key="8">
    <source>
        <dbReference type="SAM" id="MobiDB-lite"/>
    </source>
</evidence>
<protein>
    <recommendedName>
        <fullName evidence="1">non-specific serine/threonine protein kinase</fullName>
        <ecNumber evidence="1">2.7.11.1</ecNumber>
    </recommendedName>
</protein>
<evidence type="ECO:0000256" key="9">
    <source>
        <dbReference type="SAM" id="Phobius"/>
    </source>
</evidence>
<dbReference type="AlphaFoldDB" id="A0A1H3TA43"/>
<proteinExistence type="predicted"/>
<dbReference type="InterPro" id="IPR000772">
    <property type="entry name" value="Ricin_B_lectin"/>
</dbReference>
<dbReference type="PROSITE" id="PS00107">
    <property type="entry name" value="PROTEIN_KINASE_ATP"/>
    <property type="match status" value="1"/>
</dbReference>
<evidence type="ECO:0000256" key="3">
    <source>
        <dbReference type="ARBA" id="ARBA00022679"/>
    </source>
</evidence>
<feature type="region of interest" description="Disordered" evidence="8">
    <location>
        <begin position="536"/>
        <end position="602"/>
    </location>
</feature>
<evidence type="ECO:0000313" key="12">
    <source>
        <dbReference type="Proteomes" id="UP000199632"/>
    </source>
</evidence>
<dbReference type="SMART" id="SM00458">
    <property type="entry name" value="RICIN"/>
    <property type="match status" value="1"/>
</dbReference>
<gene>
    <name evidence="11" type="ORF">SAMN05421684_5359</name>
</gene>
<dbReference type="GO" id="GO:0005524">
    <property type="term" value="F:ATP binding"/>
    <property type="evidence" value="ECO:0007669"/>
    <property type="project" value="UniProtKB-UniRule"/>
</dbReference>
<evidence type="ECO:0000256" key="1">
    <source>
        <dbReference type="ARBA" id="ARBA00012513"/>
    </source>
</evidence>
<dbReference type="PROSITE" id="PS50231">
    <property type="entry name" value="RICIN_B_LECTIN"/>
    <property type="match status" value="1"/>
</dbReference>
<feature type="compositionally biased region" description="Low complexity" evidence="8">
    <location>
        <begin position="309"/>
        <end position="321"/>
    </location>
</feature>
<evidence type="ECO:0000256" key="2">
    <source>
        <dbReference type="ARBA" id="ARBA00022527"/>
    </source>
</evidence>
<dbReference type="Pfam" id="PF00069">
    <property type="entry name" value="Pkinase"/>
    <property type="match status" value="1"/>
</dbReference>
<evidence type="ECO:0000313" key="11">
    <source>
        <dbReference type="EMBL" id="SDZ46738.1"/>
    </source>
</evidence>
<keyword evidence="2 11" id="KW-0723">Serine/threonine-protein kinase</keyword>
<keyword evidence="12" id="KW-1185">Reference proteome</keyword>
<keyword evidence="9" id="KW-0472">Membrane</keyword>
<keyword evidence="9" id="KW-0812">Transmembrane</keyword>
<organism evidence="11 12">
    <name type="scientific">Asanoa ishikariensis</name>
    <dbReference type="NCBI Taxonomy" id="137265"/>
    <lineage>
        <taxon>Bacteria</taxon>
        <taxon>Bacillati</taxon>
        <taxon>Actinomycetota</taxon>
        <taxon>Actinomycetes</taxon>
        <taxon>Micromonosporales</taxon>
        <taxon>Micromonosporaceae</taxon>
        <taxon>Asanoa</taxon>
    </lineage>
</organism>
<evidence type="ECO:0000256" key="4">
    <source>
        <dbReference type="ARBA" id="ARBA00022741"/>
    </source>
</evidence>
<dbReference type="STRING" id="137265.SAMN05421684_5359"/>
<dbReference type="InterPro" id="IPR008271">
    <property type="entry name" value="Ser/Thr_kinase_AS"/>
</dbReference>
<feature type="transmembrane region" description="Helical" evidence="9">
    <location>
        <begin position="348"/>
        <end position="367"/>
    </location>
</feature>
<evidence type="ECO:0000256" key="5">
    <source>
        <dbReference type="ARBA" id="ARBA00022777"/>
    </source>
</evidence>
<dbReference type="Gene3D" id="1.10.510.10">
    <property type="entry name" value="Transferase(Phosphotransferase) domain 1"/>
    <property type="match status" value="1"/>
</dbReference>
<feature type="binding site" evidence="7">
    <location>
        <position position="52"/>
    </location>
    <ligand>
        <name>ATP</name>
        <dbReference type="ChEBI" id="CHEBI:30616"/>
    </ligand>
</feature>
<dbReference type="GO" id="GO:0004674">
    <property type="term" value="F:protein serine/threonine kinase activity"/>
    <property type="evidence" value="ECO:0007669"/>
    <property type="project" value="UniProtKB-KW"/>
</dbReference>
<dbReference type="InterPro" id="IPR017441">
    <property type="entry name" value="Protein_kinase_ATP_BS"/>
</dbReference>
<sequence length="719" mass="76168">MFNYRRYGPTVSDAPQQVIANRYRLIAPLGQGGMGRVWLAHDELLRRDVALKELVPPPGLTQDERREMRERSMREARAIARLNQVNVVRVFDVLHTGDDPWIVMELVHSRSLHGVLAAEGPLPPTRVAEIGLSVLAALRAAHQAGVLHRDVKPSNVLLADDGRIVLTDFGLATVPGDPNVTRTGMVLGSPAYLAPERATDGHTGPAADLWSLGATLYAAVEGRSPYARSSSIATLAALATELPPPPQRAGPLTEVLDGLLRKDPEQRIDAETAERLLRRATMSGPTVRPYGPIEVRHIVVDEKLPPESPALAAAGPDAPVAGRMPAPPGPRTDAAGSSTGGRGRRRRLVAVVSAVAVIVILAGLPLIGRGLRDGGPEGGGDDAGLAEAAAARTLPPVTAGWRYYQDPSGYAVPVPEGWSPRAAGQRVEFHPPDGAEVLTVERVEPARADPLAELAAQERADRYAGYRRIRLAAVSYQMRAADWEWTYDGPDGERRHRLRRSFLTGANQAYVIGWSTPESTWAARRASLTLVIDGFRPATASGPPTRASGTPGRPIGGTPSSPVSGKPGQQPVTGAPGRGAPPSPTKTTGAADSGRQIVGHGSNRCITIPSGNATAGQQIQIADCRNASGQRWTFGGDGTVRSLGMCLDVAGGSTADGARVRLATCNGRSSQRFKLNTAHDLVSIPADRCVDVVEMNTANGAPLQIWQCSGTDNQKWSLG</sequence>
<dbReference type="SMART" id="SM00220">
    <property type="entry name" value="S_TKc"/>
    <property type="match status" value="1"/>
</dbReference>
<keyword evidence="9" id="KW-1133">Transmembrane helix</keyword>
<dbReference type="PROSITE" id="PS00108">
    <property type="entry name" value="PROTEIN_KINASE_ST"/>
    <property type="match status" value="1"/>
</dbReference>
<dbReference type="PANTHER" id="PTHR43289:SF6">
    <property type="entry name" value="SERINE_THREONINE-PROTEIN KINASE NEKL-3"/>
    <property type="match status" value="1"/>
</dbReference>
<dbReference type="PANTHER" id="PTHR43289">
    <property type="entry name" value="MITOGEN-ACTIVATED PROTEIN KINASE KINASE KINASE 20-RELATED"/>
    <property type="match status" value="1"/>
</dbReference>
<dbReference type="EMBL" id="FNQB01000003">
    <property type="protein sequence ID" value="SDZ46738.1"/>
    <property type="molecule type" value="Genomic_DNA"/>
</dbReference>
<dbReference type="Pfam" id="PF00652">
    <property type="entry name" value="Ricin_B_lectin"/>
    <property type="match status" value="1"/>
</dbReference>
<dbReference type="InterPro" id="IPR035992">
    <property type="entry name" value="Ricin_B-like_lectins"/>
</dbReference>
<dbReference type="SUPFAM" id="SSF56112">
    <property type="entry name" value="Protein kinase-like (PK-like)"/>
    <property type="match status" value="1"/>
</dbReference>
<keyword evidence="6 7" id="KW-0067">ATP-binding</keyword>
<reference evidence="12" key="1">
    <citation type="submission" date="2016-10" db="EMBL/GenBank/DDBJ databases">
        <authorList>
            <person name="Varghese N."/>
            <person name="Submissions S."/>
        </authorList>
    </citation>
    <scope>NUCLEOTIDE SEQUENCE [LARGE SCALE GENOMIC DNA]</scope>
    <source>
        <strain evidence="12">DSM 44718</strain>
    </source>
</reference>
<name>A0A1H3TA43_9ACTN</name>
<dbReference type="EC" id="2.7.11.1" evidence="1"/>
<dbReference type="SUPFAM" id="SSF50370">
    <property type="entry name" value="Ricin B-like lectins"/>
    <property type="match status" value="1"/>
</dbReference>
<keyword evidence="3" id="KW-0808">Transferase</keyword>
<dbReference type="PROSITE" id="PS50011">
    <property type="entry name" value="PROTEIN_KINASE_DOM"/>
    <property type="match status" value="1"/>
</dbReference>
<feature type="region of interest" description="Disordered" evidence="8">
    <location>
        <begin position="308"/>
        <end position="343"/>
    </location>
</feature>
<keyword evidence="4 7" id="KW-0547">Nucleotide-binding</keyword>
<dbReference type="Gene3D" id="3.30.200.20">
    <property type="entry name" value="Phosphorylase Kinase, domain 1"/>
    <property type="match status" value="1"/>
</dbReference>
<dbReference type="Gene3D" id="2.80.10.50">
    <property type="match status" value="2"/>
</dbReference>
<evidence type="ECO:0000259" key="10">
    <source>
        <dbReference type="PROSITE" id="PS50011"/>
    </source>
</evidence>
<dbReference type="CDD" id="cd14014">
    <property type="entry name" value="STKc_PknB_like"/>
    <property type="match status" value="1"/>
</dbReference>
<evidence type="ECO:0000256" key="6">
    <source>
        <dbReference type="ARBA" id="ARBA00022840"/>
    </source>
</evidence>
<keyword evidence="5 11" id="KW-0418">Kinase</keyword>
<feature type="domain" description="Protein kinase" evidence="10">
    <location>
        <begin position="23"/>
        <end position="282"/>
    </location>
</feature>